<evidence type="ECO:0000313" key="3">
    <source>
        <dbReference type="Proteomes" id="UP000237423"/>
    </source>
</evidence>
<name>A0A2S5CKP6_9GAMM</name>
<dbReference type="NCBIfam" id="TIGR03165">
    <property type="entry name" value="F1F0_chp_2"/>
    <property type="match status" value="1"/>
</dbReference>
<feature type="transmembrane region" description="Helical" evidence="1">
    <location>
        <begin position="66"/>
        <end position="83"/>
    </location>
</feature>
<comment type="caution">
    <text evidence="2">The sequence shown here is derived from an EMBL/GenBank/DDBJ whole genome shotgun (WGS) entry which is preliminary data.</text>
</comment>
<organism evidence="2 3">
    <name type="scientific">Methylovulum psychrotolerans</name>
    <dbReference type="NCBI Taxonomy" id="1704499"/>
    <lineage>
        <taxon>Bacteria</taxon>
        <taxon>Pseudomonadati</taxon>
        <taxon>Pseudomonadota</taxon>
        <taxon>Gammaproteobacteria</taxon>
        <taxon>Methylococcales</taxon>
        <taxon>Methylococcaceae</taxon>
        <taxon>Methylovulum</taxon>
    </lineage>
</organism>
<dbReference type="InterPro" id="IPR017581">
    <property type="entry name" value="AtpR-like"/>
</dbReference>
<keyword evidence="1" id="KW-0812">Transmembrane</keyword>
<dbReference type="Pfam" id="PF12966">
    <property type="entry name" value="AtpR"/>
    <property type="match status" value="1"/>
</dbReference>
<proteinExistence type="predicted"/>
<reference evidence="2 3" key="1">
    <citation type="submission" date="2017-11" db="EMBL/GenBank/DDBJ databases">
        <title>Draft Genome Sequence of Methylobacter psychrotolerans Sph1T, an Obligate Methanotroph from Low-Temperature Environments.</title>
        <authorList>
            <person name="Oshkin I.Y."/>
            <person name="Miroshnikov K."/>
            <person name="Belova S.E."/>
            <person name="Korzhenkov A."/>
            <person name="Toshchakov S.V."/>
            <person name="Dedysh S.N."/>
        </authorList>
    </citation>
    <scope>NUCLEOTIDE SEQUENCE [LARGE SCALE GENOMIC DNA]</scope>
    <source>
        <strain evidence="2 3">Sph1</strain>
    </source>
</reference>
<feature type="transmembrane region" description="Helical" evidence="1">
    <location>
        <begin position="40"/>
        <end position="60"/>
    </location>
</feature>
<accession>A0A2S5CKP6</accession>
<sequence>MMHDITLGLLAWLAGILLGAVFFGGLWWTVRKAVAAKQPALWFLVSLLLRTGITLTGFYWVAGDAWQRLVLCLLGFVMMRMLVVRLSQAKGLTTEACHAPES</sequence>
<evidence type="ECO:0000256" key="1">
    <source>
        <dbReference type="SAM" id="Phobius"/>
    </source>
</evidence>
<dbReference type="EMBL" id="PGFZ01000006">
    <property type="protein sequence ID" value="POZ51390.1"/>
    <property type="molecule type" value="Genomic_DNA"/>
</dbReference>
<evidence type="ECO:0000313" key="2">
    <source>
        <dbReference type="EMBL" id="POZ51390.1"/>
    </source>
</evidence>
<dbReference type="Proteomes" id="UP000237423">
    <property type="component" value="Unassembled WGS sequence"/>
</dbReference>
<keyword evidence="1" id="KW-1133">Transmembrane helix</keyword>
<dbReference type="AlphaFoldDB" id="A0A2S5CKP6"/>
<protein>
    <submittedName>
        <fullName evidence="2">ATP synthase subunit I</fullName>
    </submittedName>
</protein>
<feature type="transmembrane region" description="Helical" evidence="1">
    <location>
        <begin position="6"/>
        <end position="28"/>
    </location>
</feature>
<keyword evidence="1" id="KW-0472">Membrane</keyword>
<gene>
    <name evidence="2" type="ORF">AADEFJLK_02840</name>
</gene>
<dbReference type="RefSeq" id="WP_103974793.1">
    <property type="nucleotide sequence ID" value="NZ_PGFZ01000006.1"/>
</dbReference>